<dbReference type="SMART" id="SM00387">
    <property type="entry name" value="HATPase_c"/>
    <property type="match status" value="1"/>
</dbReference>
<comment type="subcellular location">
    <subcellularLocation>
        <location evidence="2">Cell membrane</location>
        <topology evidence="2">Multi-pass membrane protein</topology>
    </subcellularLocation>
</comment>
<evidence type="ECO:0000256" key="5">
    <source>
        <dbReference type="ARBA" id="ARBA00022679"/>
    </source>
</evidence>
<evidence type="ECO:0000256" key="2">
    <source>
        <dbReference type="ARBA" id="ARBA00004651"/>
    </source>
</evidence>
<proteinExistence type="predicted"/>
<dbReference type="InterPro" id="IPR004358">
    <property type="entry name" value="Sig_transdc_His_kin-like_C"/>
</dbReference>
<dbReference type="InterPro" id="IPR050351">
    <property type="entry name" value="BphY/WalK/GraS-like"/>
</dbReference>
<keyword evidence="9" id="KW-0902">Two-component regulatory system</keyword>
<dbReference type="PRINTS" id="PR00344">
    <property type="entry name" value="BCTRLSENSOR"/>
</dbReference>
<evidence type="ECO:0000256" key="7">
    <source>
        <dbReference type="ARBA" id="ARBA00022777"/>
    </source>
</evidence>
<comment type="caution">
    <text evidence="14">The sequence shown here is derived from an EMBL/GenBank/DDBJ whole genome shotgun (WGS) entry which is preliminary data.</text>
</comment>
<keyword evidence="8 12" id="KW-1133">Transmembrane helix</keyword>
<protein>
    <recommendedName>
        <fullName evidence="11">Sensor-like histidine kinase SenX3</fullName>
        <ecNumber evidence="3">2.7.13.3</ecNumber>
    </recommendedName>
</protein>
<feature type="transmembrane region" description="Helical" evidence="12">
    <location>
        <begin position="12"/>
        <end position="30"/>
    </location>
</feature>
<sequence>MLFSAYILDRIGYLLLLAFTLVLAIVAMLLHGLSIFVLSLVIGLVAVCSCVTVCIDFMRVRAYYEELNAFSQSLGGKAYLASALNTRPRTCEQQLVYAIMQRMTRAATAYIDAYKLEQDNYQHYIEMWVHEVKTPLAACNLMLHNAAAANAAHAAAANSENTQVDAPNLPRSAASVIAQQHAITSRIEIQISRIEELVDQALYYARSSSVEHDFIIKEIELSDVVHAAIQAYSKHMIMAHITPRLSNVTVRVRSDPKWLQFMIGQIISNAIKYRKPTNDASYLYISAAQTHDTMGVTTTTLSIRDEGIGIPQGDCAHVFEQAFTGENGRAYAKSTGMGLFLVDKLARNMGMQVSIASRVGEGTTLTLHFSSSLNDIM</sequence>
<evidence type="ECO:0000313" key="14">
    <source>
        <dbReference type="EMBL" id="EFL44674.1"/>
    </source>
</evidence>
<keyword evidence="7 14" id="KW-0418">Kinase</keyword>
<name>A0ABN0B1J7_9ACTN</name>
<dbReference type="InterPro" id="IPR003594">
    <property type="entry name" value="HATPase_dom"/>
</dbReference>
<evidence type="ECO:0000313" key="15">
    <source>
        <dbReference type="Proteomes" id="UP000004431"/>
    </source>
</evidence>
<dbReference type="PROSITE" id="PS50109">
    <property type="entry name" value="HIS_KIN"/>
    <property type="match status" value="1"/>
</dbReference>
<dbReference type="EC" id="2.7.13.3" evidence="3"/>
<dbReference type="Pfam" id="PF02518">
    <property type="entry name" value="HATPase_c"/>
    <property type="match status" value="1"/>
</dbReference>
<evidence type="ECO:0000259" key="13">
    <source>
        <dbReference type="PROSITE" id="PS50109"/>
    </source>
</evidence>
<organism evidence="14 15">
    <name type="scientific">Fannyhessea vaginae PB189-T1-4</name>
    <dbReference type="NCBI Taxonomy" id="866774"/>
    <lineage>
        <taxon>Bacteria</taxon>
        <taxon>Bacillati</taxon>
        <taxon>Actinomycetota</taxon>
        <taxon>Coriobacteriia</taxon>
        <taxon>Coriobacteriales</taxon>
        <taxon>Atopobiaceae</taxon>
        <taxon>Fannyhessea</taxon>
    </lineage>
</organism>
<evidence type="ECO:0000256" key="10">
    <source>
        <dbReference type="ARBA" id="ARBA00023136"/>
    </source>
</evidence>
<evidence type="ECO:0000256" key="9">
    <source>
        <dbReference type="ARBA" id="ARBA00023012"/>
    </source>
</evidence>
<evidence type="ECO:0000256" key="6">
    <source>
        <dbReference type="ARBA" id="ARBA00022692"/>
    </source>
</evidence>
<evidence type="ECO:0000256" key="1">
    <source>
        <dbReference type="ARBA" id="ARBA00000085"/>
    </source>
</evidence>
<keyword evidence="5" id="KW-0808">Transferase</keyword>
<dbReference type="InterPro" id="IPR005467">
    <property type="entry name" value="His_kinase_dom"/>
</dbReference>
<evidence type="ECO:0000256" key="8">
    <source>
        <dbReference type="ARBA" id="ARBA00022989"/>
    </source>
</evidence>
<evidence type="ECO:0000256" key="12">
    <source>
        <dbReference type="SAM" id="Phobius"/>
    </source>
</evidence>
<reference evidence="14 15" key="1">
    <citation type="submission" date="2010-08" db="EMBL/GenBank/DDBJ databases">
        <authorList>
            <person name="Durkin A.S."/>
            <person name="Madupu R."/>
            <person name="Torralba M."/>
            <person name="Gillis M."/>
            <person name="Methe B."/>
            <person name="Sutton G."/>
            <person name="Nelson K.E."/>
        </authorList>
    </citation>
    <scope>NUCLEOTIDE SEQUENCE [LARGE SCALE GENOMIC DNA]</scope>
    <source>
        <strain evidence="14 15">PB189-T1-4</strain>
    </source>
</reference>
<dbReference type="EMBL" id="AEDQ01000004">
    <property type="protein sequence ID" value="EFL44674.1"/>
    <property type="molecule type" value="Genomic_DNA"/>
</dbReference>
<evidence type="ECO:0000256" key="3">
    <source>
        <dbReference type="ARBA" id="ARBA00012438"/>
    </source>
</evidence>
<dbReference type="InterPro" id="IPR036890">
    <property type="entry name" value="HATPase_C_sf"/>
</dbReference>
<dbReference type="SUPFAM" id="SSF55874">
    <property type="entry name" value="ATPase domain of HSP90 chaperone/DNA topoisomerase II/histidine kinase"/>
    <property type="match status" value="1"/>
</dbReference>
<dbReference type="RefSeq" id="WP_006303544.1">
    <property type="nucleotide sequence ID" value="NZ_AEDQ01000004.1"/>
</dbReference>
<evidence type="ECO:0000256" key="11">
    <source>
        <dbReference type="ARBA" id="ARBA00039401"/>
    </source>
</evidence>
<evidence type="ECO:0000256" key="4">
    <source>
        <dbReference type="ARBA" id="ARBA00022475"/>
    </source>
</evidence>
<dbReference type="PANTHER" id="PTHR45453">
    <property type="entry name" value="PHOSPHATE REGULON SENSOR PROTEIN PHOR"/>
    <property type="match status" value="1"/>
</dbReference>
<comment type="catalytic activity">
    <reaction evidence="1">
        <text>ATP + protein L-histidine = ADP + protein N-phospho-L-histidine.</text>
        <dbReference type="EC" id="2.7.13.3"/>
    </reaction>
</comment>
<dbReference type="GO" id="GO:0016301">
    <property type="term" value="F:kinase activity"/>
    <property type="evidence" value="ECO:0007669"/>
    <property type="project" value="UniProtKB-KW"/>
</dbReference>
<feature type="transmembrane region" description="Helical" evidence="12">
    <location>
        <begin position="36"/>
        <end position="58"/>
    </location>
</feature>
<dbReference type="Proteomes" id="UP000004431">
    <property type="component" value="Unassembled WGS sequence"/>
</dbReference>
<accession>A0ABN0B1J7</accession>
<keyword evidence="6 12" id="KW-0812">Transmembrane</keyword>
<keyword evidence="15" id="KW-1185">Reference proteome</keyword>
<feature type="domain" description="Histidine kinase" evidence="13">
    <location>
        <begin position="127"/>
        <end position="373"/>
    </location>
</feature>
<gene>
    <name evidence="14" type="ORF">HMPREF9248_0139</name>
</gene>
<keyword evidence="4" id="KW-1003">Cell membrane</keyword>
<dbReference type="Gene3D" id="3.30.565.10">
    <property type="entry name" value="Histidine kinase-like ATPase, C-terminal domain"/>
    <property type="match status" value="1"/>
</dbReference>
<keyword evidence="10 12" id="KW-0472">Membrane</keyword>
<dbReference type="PANTHER" id="PTHR45453:SF2">
    <property type="entry name" value="HISTIDINE KINASE"/>
    <property type="match status" value="1"/>
</dbReference>